<evidence type="ECO:0000313" key="2">
    <source>
        <dbReference type="Proteomes" id="UP000196005"/>
    </source>
</evidence>
<sequence length="31" mass="3641">MKTIIEHIVDSLNEEHEVVTATILQKKWFST</sequence>
<keyword evidence="2" id="KW-1185">Reference proteome</keyword>
<protein>
    <submittedName>
        <fullName evidence="1">Uncharacterized protein</fullName>
    </submittedName>
</protein>
<accession>A0A1Y0HLX7</accession>
<name>A0A1Y0HLX7_9BACT</name>
<dbReference type="Proteomes" id="UP000196005">
    <property type="component" value="Chromosome"/>
</dbReference>
<proteinExistence type="predicted"/>
<evidence type="ECO:0000313" key="1">
    <source>
        <dbReference type="EMBL" id="ARU49091.1"/>
    </source>
</evidence>
<organism evidence="1 2">
    <name type="scientific">Sulfurospirillum diekertiae</name>
    <dbReference type="NCBI Taxonomy" id="1854492"/>
    <lineage>
        <taxon>Bacteria</taxon>
        <taxon>Pseudomonadati</taxon>
        <taxon>Campylobacterota</taxon>
        <taxon>Epsilonproteobacteria</taxon>
        <taxon>Campylobacterales</taxon>
        <taxon>Sulfurospirillaceae</taxon>
        <taxon>Sulfurospirillum</taxon>
    </lineage>
</organism>
<gene>
    <name evidence="1" type="ORF">Sdiek1_1932</name>
</gene>
<dbReference type="KEGG" id="suls:Sdiek1_1932"/>
<dbReference type="AlphaFoldDB" id="A0A1Y0HLX7"/>
<dbReference type="EMBL" id="CP021416">
    <property type="protein sequence ID" value="ARU49091.1"/>
    <property type="molecule type" value="Genomic_DNA"/>
</dbReference>
<reference evidence="2" key="1">
    <citation type="submission" date="2017-05" db="EMBL/GenBank/DDBJ databases">
        <title>Dechlorination kinetics govern the competition between two new strains of the genus Sulfurospirillum.</title>
        <authorList>
            <person name="Buttet G.F."/>
            <person name="Murray A.M."/>
            <person name="Goris T."/>
            <person name="Burion M."/>
            <person name="Lin B."/>
            <person name="Rolle M."/>
            <person name="Maillard J."/>
        </authorList>
    </citation>
    <scope>NUCLEOTIDE SEQUENCE [LARGE SCALE GENOMIC DNA]</scope>
    <source>
        <strain evidence="2">SL2-1</strain>
    </source>
</reference>